<name>A0A178LMX8_MYCIR</name>
<evidence type="ECO:0000256" key="1">
    <source>
        <dbReference type="SAM" id="Phobius"/>
    </source>
</evidence>
<feature type="transmembrane region" description="Helical" evidence="1">
    <location>
        <begin position="20"/>
        <end position="40"/>
    </location>
</feature>
<gene>
    <name evidence="2" type="ORF">A4X20_08375</name>
</gene>
<dbReference type="STRING" id="912594.AWC12_09440"/>
<dbReference type="OrthoDB" id="4639836at2"/>
<keyword evidence="1" id="KW-1133">Transmembrane helix</keyword>
<protein>
    <submittedName>
        <fullName evidence="2">Uncharacterized protein</fullName>
    </submittedName>
</protein>
<accession>A0A178LMX8</accession>
<keyword evidence="1" id="KW-0812">Transmembrane</keyword>
<keyword evidence="1" id="KW-0472">Membrane</keyword>
<evidence type="ECO:0000313" key="2">
    <source>
        <dbReference type="EMBL" id="OAN32529.1"/>
    </source>
</evidence>
<reference evidence="2 3" key="1">
    <citation type="submission" date="2016-04" db="EMBL/GenBank/DDBJ databases">
        <title>Draft Genome Sequences of Staphylococcus capitis Strain H36, S. capitis Strain H65, S. cohnii Strain H62, S. hominis Strain H69, Mycobacterium iranicum Strain H39, Plantibacter sp. Strain H53, Pseudomonas oryzihabitans Strain H72, and Microbacterium sp. Strain H83, isolated from residential settings.</title>
        <authorList>
            <person name="Lymperopoulou D."/>
            <person name="Adams R.I."/>
            <person name="Lindow S."/>
            <person name="Coil D.A."/>
            <person name="Jospin G."/>
            <person name="Eisen J.A."/>
        </authorList>
    </citation>
    <scope>NUCLEOTIDE SEQUENCE [LARGE SCALE GENOMIC DNA]</scope>
    <source>
        <strain evidence="2 3">H39</strain>
    </source>
</reference>
<evidence type="ECO:0000313" key="3">
    <source>
        <dbReference type="Proteomes" id="UP000078396"/>
    </source>
</evidence>
<dbReference type="EMBL" id="LWCS01000054">
    <property type="protein sequence ID" value="OAN32529.1"/>
    <property type="molecule type" value="Genomic_DNA"/>
</dbReference>
<organism evidence="2 3">
    <name type="scientific">Mycolicibacterium iranicum</name>
    <name type="common">Mycobacterium iranicum</name>
    <dbReference type="NCBI Taxonomy" id="912594"/>
    <lineage>
        <taxon>Bacteria</taxon>
        <taxon>Bacillati</taxon>
        <taxon>Actinomycetota</taxon>
        <taxon>Actinomycetes</taxon>
        <taxon>Mycobacteriales</taxon>
        <taxon>Mycobacteriaceae</taxon>
        <taxon>Mycolicibacterium</taxon>
    </lineage>
</organism>
<comment type="caution">
    <text evidence="2">The sequence shown here is derived from an EMBL/GenBank/DDBJ whole genome shotgun (WGS) entry which is preliminary data.</text>
</comment>
<proteinExistence type="predicted"/>
<dbReference type="RefSeq" id="WP_064284276.1">
    <property type="nucleotide sequence ID" value="NZ_LWCS01000054.1"/>
</dbReference>
<sequence>MPDDLLEFVSGPPGYSLLWLWLGLALLVLVIAWYALVFVVTMPSDRLRRIPGVEDLHGRLLRQRFAKTVRTITQRHREGELSDEQASAALSCTLRSFLHQATGTRAQYMQLRAIAASDLAPAAPMLEALGSVQFDRSSTADVGQLGEETEELIRSWS</sequence>
<dbReference type="Proteomes" id="UP000078396">
    <property type="component" value="Unassembled WGS sequence"/>
</dbReference>
<dbReference type="AlphaFoldDB" id="A0A178LMX8"/>